<evidence type="ECO:0000313" key="12">
    <source>
        <dbReference type="Proteomes" id="UP001608902"/>
    </source>
</evidence>
<dbReference type="SMART" id="SM00139">
    <property type="entry name" value="MyTH4"/>
    <property type="match status" value="1"/>
</dbReference>
<dbReference type="CDD" id="cd17093">
    <property type="entry name" value="FERM2_F1_Myosin-VII"/>
    <property type="match status" value="1"/>
</dbReference>
<dbReference type="PANTHER" id="PTHR22692">
    <property type="entry name" value="MYOSIN VII, XV"/>
    <property type="match status" value="1"/>
</dbReference>
<dbReference type="SUPFAM" id="SSF47031">
    <property type="entry name" value="Second domain of FERM"/>
    <property type="match status" value="1"/>
</dbReference>
<dbReference type="SUPFAM" id="SSF54236">
    <property type="entry name" value="Ubiquitin-like"/>
    <property type="match status" value="1"/>
</dbReference>
<feature type="domain" description="MyTH4" evidence="10">
    <location>
        <begin position="1"/>
        <end position="141"/>
    </location>
</feature>
<dbReference type="InterPro" id="IPR014352">
    <property type="entry name" value="FERM/acyl-CoA-bd_prot_sf"/>
</dbReference>
<evidence type="ECO:0000256" key="1">
    <source>
        <dbReference type="ARBA" id="ARBA00004496"/>
    </source>
</evidence>
<feature type="domain" description="FERM" evidence="9">
    <location>
        <begin position="147"/>
        <end position="455"/>
    </location>
</feature>
<name>A0ABD6ETN6_9BILA</name>
<evidence type="ECO:0000256" key="5">
    <source>
        <dbReference type="ARBA" id="ARBA00022741"/>
    </source>
</evidence>
<evidence type="ECO:0000313" key="11">
    <source>
        <dbReference type="EMBL" id="MFH4980659.1"/>
    </source>
</evidence>
<dbReference type="SMART" id="SM00295">
    <property type="entry name" value="B41"/>
    <property type="match status" value="1"/>
</dbReference>
<dbReference type="PANTHER" id="PTHR22692:SF33">
    <property type="entry name" value="MYOSIN"/>
    <property type="match status" value="1"/>
</dbReference>
<dbReference type="GO" id="GO:0003779">
    <property type="term" value="F:actin binding"/>
    <property type="evidence" value="ECO:0007669"/>
    <property type="project" value="UniProtKB-KW"/>
</dbReference>
<dbReference type="GO" id="GO:0005737">
    <property type="term" value="C:cytoplasm"/>
    <property type="evidence" value="ECO:0007669"/>
    <property type="project" value="UniProtKB-SubCell"/>
</dbReference>
<dbReference type="PROSITE" id="PS51016">
    <property type="entry name" value="MYTH4"/>
    <property type="match status" value="1"/>
</dbReference>
<evidence type="ECO:0000256" key="6">
    <source>
        <dbReference type="ARBA" id="ARBA00022840"/>
    </source>
</evidence>
<dbReference type="InterPro" id="IPR002404">
    <property type="entry name" value="IRS_PTB"/>
</dbReference>
<reference evidence="11 12" key="1">
    <citation type="submission" date="2024-08" db="EMBL/GenBank/DDBJ databases">
        <title>Gnathostoma spinigerum genome.</title>
        <authorList>
            <person name="Gonzalez-Bertolin B."/>
            <person name="Monzon S."/>
            <person name="Zaballos A."/>
            <person name="Jimenez P."/>
            <person name="Dekumyoy P."/>
            <person name="Varona S."/>
            <person name="Cuesta I."/>
            <person name="Sumanam S."/>
            <person name="Adisakwattana P."/>
            <person name="Gasser R.B."/>
            <person name="Hernandez-Gonzalez A."/>
            <person name="Young N.D."/>
            <person name="Perteguer M.J."/>
        </authorList>
    </citation>
    <scope>NUCLEOTIDE SEQUENCE [LARGE SCALE GENOMIC DNA]</scope>
    <source>
        <strain evidence="11">AL3</strain>
        <tissue evidence="11">Liver</tissue>
    </source>
</reference>
<dbReference type="EMBL" id="JBGFUD010005888">
    <property type="protein sequence ID" value="MFH4980659.1"/>
    <property type="molecule type" value="Genomic_DNA"/>
</dbReference>
<dbReference type="Proteomes" id="UP001608902">
    <property type="component" value="Unassembled WGS sequence"/>
</dbReference>
<dbReference type="InterPro" id="IPR000299">
    <property type="entry name" value="FERM_domain"/>
</dbReference>
<dbReference type="Gene3D" id="2.30.29.30">
    <property type="entry name" value="Pleckstrin-homology domain (PH domain)/Phosphotyrosine-binding domain (PTB)"/>
    <property type="match status" value="1"/>
</dbReference>
<keyword evidence="4" id="KW-0677">Repeat</keyword>
<evidence type="ECO:0000256" key="7">
    <source>
        <dbReference type="ARBA" id="ARBA00023175"/>
    </source>
</evidence>
<dbReference type="InterPro" id="IPR051567">
    <property type="entry name" value="Unconventional_Myosin_ATPase"/>
</dbReference>
<dbReference type="GO" id="GO:0005524">
    <property type="term" value="F:ATP binding"/>
    <property type="evidence" value="ECO:0007669"/>
    <property type="project" value="UniProtKB-KW"/>
</dbReference>
<dbReference type="Gene3D" id="1.20.80.10">
    <property type="match status" value="1"/>
</dbReference>
<dbReference type="Pfam" id="PF00784">
    <property type="entry name" value="MyTH4"/>
    <property type="match status" value="1"/>
</dbReference>
<keyword evidence="7" id="KW-0505">Motor protein</keyword>
<dbReference type="InterPro" id="IPR011993">
    <property type="entry name" value="PH-like_dom_sf"/>
</dbReference>
<comment type="caution">
    <text evidence="11">The sequence shown here is derived from an EMBL/GenBank/DDBJ whole genome shotgun (WGS) entry which is preliminary data.</text>
</comment>
<dbReference type="Pfam" id="PF21989">
    <property type="entry name" value="RA_2"/>
    <property type="match status" value="1"/>
</dbReference>
<keyword evidence="3" id="KW-0963">Cytoplasm</keyword>
<dbReference type="InterPro" id="IPR041794">
    <property type="entry name" value="MyoVII_FERM_C2"/>
</dbReference>
<dbReference type="CDD" id="cd14473">
    <property type="entry name" value="FERM_B-lobe"/>
    <property type="match status" value="1"/>
</dbReference>
<evidence type="ECO:0008006" key="13">
    <source>
        <dbReference type="Google" id="ProtNLM"/>
    </source>
</evidence>
<evidence type="ECO:0000256" key="3">
    <source>
        <dbReference type="ARBA" id="ARBA00022490"/>
    </source>
</evidence>
<dbReference type="Pfam" id="PF02174">
    <property type="entry name" value="IRS"/>
    <property type="match status" value="1"/>
</dbReference>
<dbReference type="PROSITE" id="PS50057">
    <property type="entry name" value="FERM_3"/>
    <property type="match status" value="1"/>
</dbReference>
<comment type="similarity">
    <text evidence="2">Belongs to the TRAFAC class myosin-kinesin ATPase superfamily. Myosin family.</text>
</comment>
<dbReference type="InterPro" id="IPR019749">
    <property type="entry name" value="Band_41_domain"/>
</dbReference>
<protein>
    <recommendedName>
        <fullName evidence="13">Myosin-VIIa</fullName>
    </recommendedName>
</protein>
<evidence type="ECO:0000256" key="2">
    <source>
        <dbReference type="ARBA" id="ARBA00008314"/>
    </source>
</evidence>
<dbReference type="InterPro" id="IPR000857">
    <property type="entry name" value="MyTH4_dom"/>
</dbReference>
<evidence type="ECO:0000259" key="10">
    <source>
        <dbReference type="PROSITE" id="PS51016"/>
    </source>
</evidence>
<keyword evidence="6" id="KW-0067">ATP-binding</keyword>
<dbReference type="InterPro" id="IPR035963">
    <property type="entry name" value="FERM_2"/>
</dbReference>
<accession>A0ABD6ETN6</accession>
<dbReference type="Gene3D" id="3.10.20.90">
    <property type="entry name" value="Phosphatidylinositol 3-kinase Catalytic Subunit, Chain A, domain 1"/>
    <property type="match status" value="1"/>
</dbReference>
<dbReference type="CDD" id="cd13199">
    <property type="entry name" value="FERM_C2_MyoVII"/>
    <property type="match status" value="1"/>
</dbReference>
<keyword evidence="8" id="KW-0009">Actin-binding</keyword>
<dbReference type="InterPro" id="IPR038185">
    <property type="entry name" value="MyTH4_dom_sf"/>
</dbReference>
<dbReference type="InterPro" id="IPR029071">
    <property type="entry name" value="Ubiquitin-like_domsf"/>
</dbReference>
<keyword evidence="5" id="KW-0547">Nucleotide-binding</keyword>
<comment type="subcellular location">
    <subcellularLocation>
        <location evidence="1">Cytoplasm</location>
    </subcellularLocation>
</comment>
<evidence type="ECO:0000256" key="4">
    <source>
        <dbReference type="ARBA" id="ARBA00022737"/>
    </source>
</evidence>
<dbReference type="AlphaFoldDB" id="A0ABD6ETN6"/>
<evidence type="ECO:0000259" key="9">
    <source>
        <dbReference type="PROSITE" id="PS50057"/>
    </source>
</evidence>
<dbReference type="InterPro" id="IPR019748">
    <property type="entry name" value="FERM_central"/>
</dbReference>
<dbReference type="Gene3D" id="1.25.40.530">
    <property type="entry name" value="MyTH4 domain"/>
    <property type="match status" value="1"/>
</dbReference>
<sequence length="466" mass="53612">MFLQKLEGKAEPSSEAIASFLGILRYMGDIPLRRAPIGTEITDSVFLGALKFGILRDELYCQLMKQLTYNFNPYSEEKGWELMWLCIGLFPPSRSLREHLTQFLRSRNHPIAIDCCKRLQKISKSGQRKYPPHQVEVDAIQHRMTQIFHKIYFPDGSEDAIEVDSATKACDLCHSIAYRIGLRSVEGFALFVRFGEKMISIPESEFFFDFVRQLSDCLLKRHLRKEKVPRSFNYQIFFMRKVWNNVVPGDDSIADLTFHYHQELPKHLRGYHKLSAPQITELAAIILRARTRDDKPAPLAQINQFLGDLIPKDVIKAHSPNEWKKMIIKKYDEQIGRMTSDDAKIAFLKYICRWPTFGSAFFEVKQSSDSALPTRLLIAINIKGVNIIDVVSKDCLVSYPYHSISNWTSGNTYFHMTVGNLIKGDRSNRILLETTLGYKMDDLITSYLKLLLSSNEGTHRVAIADE</sequence>
<evidence type="ECO:0000256" key="8">
    <source>
        <dbReference type="ARBA" id="ARBA00023203"/>
    </source>
</evidence>
<gene>
    <name evidence="11" type="ORF">AB6A40_007368</name>
</gene>
<dbReference type="SUPFAM" id="SSF50729">
    <property type="entry name" value="PH domain-like"/>
    <property type="match status" value="1"/>
</dbReference>
<keyword evidence="12" id="KW-1185">Reference proteome</keyword>
<proteinExistence type="inferred from homology"/>
<organism evidence="11 12">
    <name type="scientific">Gnathostoma spinigerum</name>
    <dbReference type="NCBI Taxonomy" id="75299"/>
    <lineage>
        <taxon>Eukaryota</taxon>
        <taxon>Metazoa</taxon>
        <taxon>Ecdysozoa</taxon>
        <taxon>Nematoda</taxon>
        <taxon>Chromadorea</taxon>
        <taxon>Rhabditida</taxon>
        <taxon>Spirurina</taxon>
        <taxon>Gnathostomatomorpha</taxon>
        <taxon>Gnathostomatoidea</taxon>
        <taxon>Gnathostomatidae</taxon>
        <taxon>Gnathostoma</taxon>
    </lineage>
</organism>